<keyword evidence="8" id="KW-0560">Oxidoreductase</keyword>
<evidence type="ECO:0000313" key="8">
    <source>
        <dbReference type="EMBL" id="QFQ02880.1"/>
    </source>
</evidence>
<dbReference type="EC" id="1.-.-.-" evidence="8"/>
<keyword evidence="3" id="KW-1003">Cell membrane</keyword>
<proteinExistence type="inferred from homology"/>
<accession>A0A5J6ZDC7</accession>
<reference evidence="9" key="1">
    <citation type="submission" date="2019-10" db="EMBL/GenBank/DDBJ databases">
        <title>Complete genome sequence of Corynebacterium urogenitalis DSM 108747, isolated from the genital tract of a cow.</title>
        <authorList>
            <person name="Ruckert C."/>
            <person name="Ballas P."/>
            <person name="Wagener K."/>
            <person name="Drillich M."/>
            <person name="Kaempfer P."/>
            <person name="Busse H.-J."/>
            <person name="Ehling-Schulz M."/>
        </authorList>
    </citation>
    <scope>NUCLEOTIDE SEQUENCE [LARGE SCALE GENOMIC DNA]</scope>
    <source>
        <strain evidence="9">LMM 1652</strain>
    </source>
</reference>
<keyword evidence="5 7" id="KW-1133">Transmembrane helix</keyword>
<evidence type="ECO:0000256" key="4">
    <source>
        <dbReference type="ARBA" id="ARBA00022692"/>
    </source>
</evidence>
<evidence type="ECO:0000256" key="2">
    <source>
        <dbReference type="ARBA" id="ARBA00006679"/>
    </source>
</evidence>
<comment type="subcellular location">
    <subcellularLocation>
        <location evidence="1">Cell membrane</location>
        <topology evidence="1">Multi-pass membrane protein</topology>
    </subcellularLocation>
</comment>
<dbReference type="PANTHER" id="PTHR33452">
    <property type="entry name" value="OXIDOREDUCTASE CATD-RELATED"/>
    <property type="match status" value="1"/>
</dbReference>
<keyword evidence="6 7" id="KW-0472">Membrane</keyword>
<dbReference type="GO" id="GO:0005886">
    <property type="term" value="C:plasma membrane"/>
    <property type="evidence" value="ECO:0007669"/>
    <property type="project" value="UniProtKB-SubCell"/>
</dbReference>
<feature type="transmembrane region" description="Helical" evidence="7">
    <location>
        <begin position="44"/>
        <end position="63"/>
    </location>
</feature>
<dbReference type="Pfam" id="PF07681">
    <property type="entry name" value="DoxX"/>
    <property type="match status" value="1"/>
</dbReference>
<keyword evidence="9" id="KW-1185">Reference proteome</keyword>
<evidence type="ECO:0000256" key="1">
    <source>
        <dbReference type="ARBA" id="ARBA00004651"/>
    </source>
</evidence>
<gene>
    <name evidence="8" type="primary">mhqP2</name>
    <name evidence="8" type="ORF">CUROG_07655</name>
</gene>
<feature type="transmembrane region" description="Helical" evidence="7">
    <location>
        <begin position="70"/>
        <end position="90"/>
    </location>
</feature>
<dbReference type="RefSeq" id="WP_151903190.1">
    <property type="nucleotide sequence ID" value="NZ_CP045032.1"/>
</dbReference>
<name>A0A5J6ZDC7_9CORY</name>
<evidence type="ECO:0000256" key="5">
    <source>
        <dbReference type="ARBA" id="ARBA00022989"/>
    </source>
</evidence>
<dbReference type="GO" id="GO:0016491">
    <property type="term" value="F:oxidoreductase activity"/>
    <property type="evidence" value="ECO:0007669"/>
    <property type="project" value="UniProtKB-KW"/>
</dbReference>
<dbReference type="InterPro" id="IPR032808">
    <property type="entry name" value="DoxX"/>
</dbReference>
<feature type="transmembrane region" description="Helical" evidence="7">
    <location>
        <begin position="110"/>
        <end position="131"/>
    </location>
</feature>
<evidence type="ECO:0000313" key="9">
    <source>
        <dbReference type="Proteomes" id="UP000326711"/>
    </source>
</evidence>
<dbReference type="PANTHER" id="PTHR33452:SF1">
    <property type="entry name" value="INNER MEMBRANE PROTEIN YPHA-RELATED"/>
    <property type="match status" value="1"/>
</dbReference>
<dbReference type="KEGG" id="cuo:CUROG_07655"/>
<keyword evidence="4 7" id="KW-0812">Transmembrane</keyword>
<evidence type="ECO:0000256" key="7">
    <source>
        <dbReference type="SAM" id="Phobius"/>
    </source>
</evidence>
<sequence>MNHPALRDTALLLLRAALGVSFIAHGWNRMFLQGMAGPTGTVEIFTSAGVPAPQAVAWFAAIVEMVGGALLIVGLLATAAAGILAVWSAVELYFFHLGRGFFAIDGGVELPLITIGACLAVLVFGSGRASLDRAFSRFA</sequence>
<dbReference type="EMBL" id="CP045032">
    <property type="protein sequence ID" value="QFQ02880.1"/>
    <property type="molecule type" value="Genomic_DNA"/>
</dbReference>
<organism evidence="8 9">
    <name type="scientific">Corynebacterium urogenitale</name>
    <dbReference type="NCBI Taxonomy" id="2487892"/>
    <lineage>
        <taxon>Bacteria</taxon>
        <taxon>Bacillati</taxon>
        <taxon>Actinomycetota</taxon>
        <taxon>Actinomycetes</taxon>
        <taxon>Mycobacteriales</taxon>
        <taxon>Corynebacteriaceae</taxon>
        <taxon>Corynebacterium</taxon>
    </lineage>
</organism>
<dbReference type="Proteomes" id="UP000326711">
    <property type="component" value="Chromosome"/>
</dbReference>
<evidence type="ECO:0000256" key="3">
    <source>
        <dbReference type="ARBA" id="ARBA00022475"/>
    </source>
</evidence>
<comment type="similarity">
    <text evidence="2">Belongs to the DoxX family.</text>
</comment>
<feature type="transmembrane region" description="Helical" evidence="7">
    <location>
        <begin position="12"/>
        <end position="32"/>
    </location>
</feature>
<protein>
    <submittedName>
        <fullName evidence="8">Oxidoreductase MhqP</fullName>
        <ecNumber evidence="8">1.-.-.-</ecNumber>
    </submittedName>
</protein>
<evidence type="ECO:0000256" key="6">
    <source>
        <dbReference type="ARBA" id="ARBA00023136"/>
    </source>
</evidence>
<dbReference type="OrthoDB" id="1122432at2"/>
<dbReference type="AlphaFoldDB" id="A0A5J6ZDC7"/>
<dbReference type="InterPro" id="IPR051907">
    <property type="entry name" value="DoxX-like_oxidoreductase"/>
</dbReference>